<organism evidence="3">
    <name type="scientific">Phallusia mammillata</name>
    <dbReference type="NCBI Taxonomy" id="59560"/>
    <lineage>
        <taxon>Eukaryota</taxon>
        <taxon>Metazoa</taxon>
        <taxon>Chordata</taxon>
        <taxon>Tunicata</taxon>
        <taxon>Ascidiacea</taxon>
        <taxon>Phlebobranchia</taxon>
        <taxon>Ascidiidae</taxon>
        <taxon>Phallusia</taxon>
    </lineage>
</organism>
<feature type="compositionally biased region" description="Polar residues" evidence="2">
    <location>
        <begin position="882"/>
        <end position="895"/>
    </location>
</feature>
<feature type="region of interest" description="Disordered" evidence="2">
    <location>
        <begin position="918"/>
        <end position="937"/>
    </location>
</feature>
<dbReference type="PANTHER" id="PTHR35352:SF1">
    <property type="entry name" value="COILED-COIL DOMAIN-CONTAINING PROTEIN 150"/>
    <property type="match status" value="1"/>
</dbReference>
<evidence type="ECO:0000313" key="3">
    <source>
        <dbReference type="EMBL" id="CAB3228201.1"/>
    </source>
</evidence>
<feature type="region of interest" description="Disordered" evidence="2">
    <location>
        <begin position="386"/>
        <end position="409"/>
    </location>
</feature>
<feature type="coiled-coil region" evidence="1">
    <location>
        <begin position="505"/>
        <end position="629"/>
    </location>
</feature>
<dbReference type="InterPro" id="IPR038807">
    <property type="entry name" value="CCDC150"/>
</dbReference>
<dbReference type="PANTHER" id="PTHR35352">
    <property type="entry name" value="COILED-COIL DOMAIN-CONTAINING PROTEIN 150"/>
    <property type="match status" value="1"/>
</dbReference>
<feature type="region of interest" description="Disordered" evidence="2">
    <location>
        <begin position="880"/>
        <end position="900"/>
    </location>
</feature>
<dbReference type="EMBL" id="LR783642">
    <property type="protein sequence ID" value="CAB3228201.1"/>
    <property type="molecule type" value="mRNA"/>
</dbReference>
<keyword evidence="1" id="KW-0175">Coiled coil</keyword>
<sequence length="1080" mass="124612">MSNNSYRPTSDPAVQLMQDRLAGTERDTGDLAKMLVDLGITPTPSPDWAGAIQSPDFLKMTESTLKPEQDGKSKEKHVKFDVSPPEKLAKSSSLQSILKKAPIKPLQVNFNAANVEENPPPMSSNQYSKMVNRLCRTESVIQSLKQTLSSMKAKHDSANQEKTLVIDKLKEEIREQDKKVKSQERDLVEEGKRREDAERRWKEAEKQIADLHLRVEELNKKSYNNSKEDDTIKEKYARRIEEAKIDIAREKEVREVIENSHIALLSRVHDMEEAITHERNQVEHLSEENKRLRETNTNYLKQSTEWTEKASNMETILSSFKKELDAKEEAIRRLVDEQQQNEKEGSELASKQDSLHRELKQCNILLDAQKAAFTQLEDENKNLQTALEEERGRSEELDEKSKEINKQEKEMKLEEEIKIRSIEDRMKSEMRQAVNKVKRKADDAEARIKLLEECIKKQEGVLRQKDSEFESKEKEADKLLFEERKKTDQAIKERDQAIKSKESVMKDLNKAASDVNRDKEYLQQQLEEIKLEQEVTLKEKQQLENENHRLMDRISLVEHQEAAFNRAQDLAAAANSAKSQLSYENGKLQTRVEQLEEELRSLASVQSQVVQLRATNRALEQKYSQMSTELASSRVDSGRTNAHIKQLQNGMSRKEADFNLAIAARDEAVKEKDAVLAQVDAIKEQERIRSAQLQRDFNSCRADNERLSSTVNEIASRLSNAQEKLNEVQSQLGRKDAQVSALLDEREKCHHQLNDFQTTITHLETQLHERDADEHARISPALNALEQARHENVRLAGSLDDVLHTNAQLKEDLDKYRTDLEIQREKADMLTRQQEAHEDEVSMTARNQTDRLQQMKAQFAKERSAIKRQMHNQIAEIKKTNEATQSRNTQLTRGNSELRSKISNHERVITKLKEKVKQQKHAIERQQTEKKSSYATENKLKEIDNELEGLEKTKQNYIKKNEEQATVIATFNSEVASLKEDIAALSHAQKIARDTSLKLEEQVNKERAEKELLIAKITSLDGALKHAISEKQIADEKLRKVQIESIHVQQNLQQAQTWFKDKFEVLQNEISQNGDRVPFV</sequence>
<protein>
    <submittedName>
        <fullName evidence="3">Myoplasmin-C1</fullName>
    </submittedName>
</protein>
<dbReference type="AlphaFoldDB" id="A0A6F9D7R8"/>
<reference evidence="3" key="1">
    <citation type="submission" date="2020-04" db="EMBL/GenBank/DDBJ databases">
        <authorList>
            <person name="Neveu A P."/>
        </authorList>
    </citation>
    <scope>NUCLEOTIDE SEQUENCE</scope>
    <source>
        <tissue evidence="3">Whole embryo</tissue>
    </source>
</reference>
<gene>
    <name evidence="3" type="primary">Ccdc150</name>
</gene>
<accession>A0A6F9D7R8</accession>
<feature type="compositionally biased region" description="Basic and acidic residues" evidence="2">
    <location>
        <begin position="388"/>
        <end position="409"/>
    </location>
</feature>
<feature type="coiled-coil region" evidence="1">
    <location>
        <begin position="665"/>
        <end position="738"/>
    </location>
</feature>
<proteinExistence type="evidence at transcript level"/>
<evidence type="ECO:0000256" key="2">
    <source>
        <dbReference type="SAM" id="MobiDB-lite"/>
    </source>
</evidence>
<feature type="coiled-coil region" evidence="1">
    <location>
        <begin position="799"/>
        <end position="840"/>
    </location>
</feature>
<name>A0A6F9D7R8_9ASCI</name>
<evidence type="ECO:0000256" key="1">
    <source>
        <dbReference type="SAM" id="Coils"/>
    </source>
</evidence>
<feature type="region of interest" description="Disordered" evidence="2">
    <location>
        <begin position="61"/>
        <end position="93"/>
    </location>
</feature>